<dbReference type="InterPro" id="IPR013792">
    <property type="entry name" value="RNA3'P_cycl/enolpyr_Trfase_a/b"/>
</dbReference>
<dbReference type="GO" id="GO:0051301">
    <property type="term" value="P:cell division"/>
    <property type="evidence" value="ECO:0007669"/>
    <property type="project" value="UniProtKB-KW"/>
</dbReference>
<evidence type="ECO:0000313" key="16">
    <source>
        <dbReference type="Proteomes" id="UP000176037"/>
    </source>
</evidence>
<keyword evidence="8 13" id="KW-0131">Cell cycle</keyword>
<dbReference type="EC" id="2.5.1.7" evidence="13"/>
<feature type="domain" description="Enolpyruvate transferase" evidence="14">
    <location>
        <begin position="7"/>
        <end position="408"/>
    </location>
</feature>
<dbReference type="GO" id="GO:0005737">
    <property type="term" value="C:cytoplasm"/>
    <property type="evidence" value="ECO:0007669"/>
    <property type="project" value="UniProtKB-SubCell"/>
</dbReference>
<dbReference type="HAMAP" id="MF_00111">
    <property type="entry name" value="MurA"/>
    <property type="match status" value="1"/>
</dbReference>
<dbReference type="OrthoDB" id="9803760at2"/>
<evidence type="ECO:0000256" key="13">
    <source>
        <dbReference type="HAMAP-Rule" id="MF_00111"/>
    </source>
</evidence>
<dbReference type="GO" id="GO:0008360">
    <property type="term" value="P:regulation of cell shape"/>
    <property type="evidence" value="ECO:0007669"/>
    <property type="project" value="UniProtKB-KW"/>
</dbReference>
<keyword evidence="7 13" id="KW-0573">Peptidoglycan synthesis</keyword>
<feature type="binding site" evidence="13">
    <location>
        <begin position="22"/>
        <end position="23"/>
    </location>
    <ligand>
        <name>phosphoenolpyruvate</name>
        <dbReference type="ChEBI" id="CHEBI:58702"/>
    </ligand>
</feature>
<dbReference type="Gene3D" id="3.65.10.10">
    <property type="entry name" value="Enolpyruvate transferase domain"/>
    <property type="match status" value="2"/>
</dbReference>
<dbReference type="AlphaFoldDB" id="A0A1E8FDG8"/>
<dbReference type="FunFam" id="3.65.10.10:FF:000002">
    <property type="entry name" value="UDP-N-acetylglucosamine 1-carboxyvinyltransferase"/>
    <property type="match status" value="1"/>
</dbReference>
<evidence type="ECO:0000256" key="1">
    <source>
        <dbReference type="ARBA" id="ARBA00004496"/>
    </source>
</evidence>
<keyword evidence="9 13" id="KW-0961">Cell wall biogenesis/degradation</keyword>
<evidence type="ECO:0000259" key="14">
    <source>
        <dbReference type="Pfam" id="PF00275"/>
    </source>
</evidence>
<dbReference type="InterPro" id="IPR036968">
    <property type="entry name" value="Enolpyruvate_Tfrase_sf"/>
</dbReference>
<protein>
    <recommendedName>
        <fullName evidence="13">UDP-N-acetylglucosamine 1-carboxyvinyltransferase</fullName>
        <ecNumber evidence="13">2.5.1.7</ecNumber>
    </recommendedName>
    <alternativeName>
        <fullName evidence="13">Enoylpyruvate transferase</fullName>
    </alternativeName>
    <alternativeName>
        <fullName evidence="13">UDP-N-acetylglucosamine enolpyruvyl transferase</fullName>
        <shortName evidence="13">EPT</shortName>
    </alternativeName>
</protein>
<dbReference type="InterPro" id="IPR005750">
    <property type="entry name" value="UDP_GlcNAc_COvinyl_MurA"/>
</dbReference>
<dbReference type="NCBIfam" id="NF006873">
    <property type="entry name" value="PRK09369.1"/>
    <property type="match status" value="1"/>
</dbReference>
<feature type="binding site" evidence="13">
    <location>
        <position position="329"/>
    </location>
    <ligand>
        <name>UDP-N-acetyl-alpha-D-glucosamine</name>
        <dbReference type="ChEBI" id="CHEBI:57705"/>
    </ligand>
</feature>
<evidence type="ECO:0000256" key="8">
    <source>
        <dbReference type="ARBA" id="ARBA00023306"/>
    </source>
</evidence>
<feature type="active site" description="Proton donor" evidence="13">
    <location>
        <position position="117"/>
    </location>
</feature>
<comment type="pathway">
    <text evidence="2 13">Cell wall biogenesis; peptidoglycan biosynthesis.</text>
</comment>
<dbReference type="NCBIfam" id="TIGR01072">
    <property type="entry name" value="murA"/>
    <property type="match status" value="1"/>
</dbReference>
<evidence type="ECO:0000256" key="10">
    <source>
        <dbReference type="ARBA" id="ARBA00023317"/>
    </source>
</evidence>
<keyword evidence="6 13" id="KW-0133">Cell shape</keyword>
<gene>
    <name evidence="13" type="primary">murA</name>
    <name evidence="15" type="ORF">BFC17_19750</name>
</gene>
<keyword evidence="5 13" id="KW-0808">Transferase</keyword>
<dbReference type="CDD" id="cd01555">
    <property type="entry name" value="UdpNAET"/>
    <property type="match status" value="1"/>
</dbReference>
<keyword evidence="4 13" id="KW-0132">Cell division</keyword>
<comment type="caution">
    <text evidence="15">The sequence shown here is derived from an EMBL/GenBank/DDBJ whole genome shotgun (WGS) entry which is preliminary data.</text>
</comment>
<feature type="binding site" evidence="13">
    <location>
        <position position="307"/>
    </location>
    <ligand>
        <name>UDP-N-acetyl-alpha-D-glucosamine</name>
        <dbReference type="ChEBI" id="CHEBI:57705"/>
    </ligand>
</feature>
<name>A0A1E8FDG8_9ALTE</name>
<dbReference type="GO" id="GO:0009252">
    <property type="term" value="P:peptidoglycan biosynthetic process"/>
    <property type="evidence" value="ECO:0007669"/>
    <property type="project" value="UniProtKB-UniRule"/>
</dbReference>
<dbReference type="InterPro" id="IPR050068">
    <property type="entry name" value="MurA_subfamily"/>
</dbReference>
<keyword evidence="16" id="KW-1185">Reference proteome</keyword>
<comment type="function">
    <text evidence="13">Cell wall formation. Adds enolpyruvyl to UDP-N-acetylglucosamine.</text>
</comment>
<evidence type="ECO:0000256" key="12">
    <source>
        <dbReference type="ARBA" id="ARBA00047527"/>
    </source>
</evidence>
<reference evidence="15 16" key="1">
    <citation type="submission" date="2016-09" db="EMBL/GenBank/DDBJ databases">
        <title>Alteromonas lipolytica, a new species isolated from sea water.</title>
        <authorList>
            <person name="Wu Y.-H."/>
            <person name="Cheng H."/>
            <person name="Xu X.-W."/>
        </authorList>
    </citation>
    <scope>NUCLEOTIDE SEQUENCE [LARGE SCALE GENOMIC DNA]</scope>
    <source>
        <strain evidence="15 16">JW12</strain>
    </source>
</reference>
<dbReference type="Proteomes" id="UP000176037">
    <property type="component" value="Unassembled WGS sequence"/>
</dbReference>
<dbReference type="STRING" id="1856405.BFC17_19750"/>
<dbReference type="EMBL" id="MJIC01000014">
    <property type="protein sequence ID" value="OFI33806.1"/>
    <property type="molecule type" value="Genomic_DNA"/>
</dbReference>
<keyword evidence="10 13" id="KW-0670">Pyruvate</keyword>
<dbReference type="GO" id="GO:0019277">
    <property type="term" value="P:UDP-N-acetylgalactosamine biosynthetic process"/>
    <property type="evidence" value="ECO:0007669"/>
    <property type="project" value="InterPro"/>
</dbReference>
<dbReference type="InterPro" id="IPR001986">
    <property type="entry name" value="Enolpyruvate_Tfrase_dom"/>
</dbReference>
<evidence type="ECO:0000256" key="6">
    <source>
        <dbReference type="ARBA" id="ARBA00022960"/>
    </source>
</evidence>
<dbReference type="GO" id="GO:0008760">
    <property type="term" value="F:UDP-N-acetylglucosamine 1-carboxyvinyltransferase activity"/>
    <property type="evidence" value="ECO:0007669"/>
    <property type="project" value="UniProtKB-UniRule"/>
</dbReference>
<comment type="caution">
    <text evidence="13">Lacks conserved residue(s) required for the propagation of feature annotation.</text>
</comment>
<evidence type="ECO:0000256" key="9">
    <source>
        <dbReference type="ARBA" id="ARBA00023316"/>
    </source>
</evidence>
<evidence type="ECO:0000256" key="11">
    <source>
        <dbReference type="ARBA" id="ARBA00038367"/>
    </source>
</evidence>
<comment type="catalytic activity">
    <reaction evidence="12 13">
        <text>phosphoenolpyruvate + UDP-N-acetyl-alpha-D-glucosamine = UDP-N-acetyl-3-O-(1-carboxyvinyl)-alpha-D-glucosamine + phosphate</text>
        <dbReference type="Rhea" id="RHEA:18681"/>
        <dbReference type="ChEBI" id="CHEBI:43474"/>
        <dbReference type="ChEBI" id="CHEBI:57705"/>
        <dbReference type="ChEBI" id="CHEBI:58702"/>
        <dbReference type="ChEBI" id="CHEBI:68483"/>
        <dbReference type="EC" id="2.5.1.7"/>
    </reaction>
</comment>
<feature type="binding site" evidence="13">
    <location>
        <position position="93"/>
    </location>
    <ligand>
        <name>UDP-N-acetyl-alpha-D-glucosamine</name>
        <dbReference type="ChEBI" id="CHEBI:57705"/>
    </ligand>
</feature>
<sequence length="420" mass="44249">MDKLIIKKSPPLSGEVVISGAKNAALPLLMTSLLTAQPCRYSNVPNLKDISTTKALLKDLGVGVEQQDINTVLLHAAELTSDTATYDLVRTMRASILVLGPLLARLGKANVSLPGGCAIGARPVNLHLEGLEKMGAVISVDEGYVRASVDGRLQGARIFMDIVSVGATENLMMAAALAEGETIIENAAREPEIVDLANCLNSMGARISGAGTDKIRIHGVEALNGCDYAVLPDRIETGTYLVAAAVTGGHIKCVNAAPETLDAVLSKLQQAGAEITTGKDWIELDRRNTPLQAVKVKTAPHPGFPTDMQAQFVALNAVAKGTGVITETIFENRFMHVPELQRMGAEIALETNSAVSKGESVLKGAPVMATDLRASASLIIAGLVAEGETHISRIYHLDRGYESIEHKLGGLGAVVARVSE</sequence>
<evidence type="ECO:0000256" key="4">
    <source>
        <dbReference type="ARBA" id="ARBA00022618"/>
    </source>
</evidence>
<evidence type="ECO:0000256" key="5">
    <source>
        <dbReference type="ARBA" id="ARBA00022679"/>
    </source>
</evidence>
<evidence type="ECO:0000256" key="3">
    <source>
        <dbReference type="ARBA" id="ARBA00022490"/>
    </source>
</evidence>
<accession>A0A1E8FDG8</accession>
<evidence type="ECO:0000313" key="15">
    <source>
        <dbReference type="EMBL" id="OFI33806.1"/>
    </source>
</evidence>
<feature type="modified residue" description="2-(S-cysteinyl)pyruvic acid O-phosphothioketal" evidence="13">
    <location>
        <position position="117"/>
    </location>
</feature>
<evidence type="ECO:0000256" key="2">
    <source>
        <dbReference type="ARBA" id="ARBA00004752"/>
    </source>
</evidence>
<keyword evidence="3 13" id="KW-0963">Cytoplasm</keyword>
<evidence type="ECO:0000256" key="7">
    <source>
        <dbReference type="ARBA" id="ARBA00022984"/>
    </source>
</evidence>
<dbReference type="PANTHER" id="PTHR43783:SF1">
    <property type="entry name" value="UDP-N-ACETYLGLUCOSAMINE 1-CARBOXYVINYLTRANSFERASE"/>
    <property type="match status" value="1"/>
</dbReference>
<dbReference type="Pfam" id="PF00275">
    <property type="entry name" value="EPSP_synthase"/>
    <property type="match status" value="1"/>
</dbReference>
<dbReference type="PANTHER" id="PTHR43783">
    <property type="entry name" value="UDP-N-ACETYLGLUCOSAMINE 1-CARBOXYVINYLTRANSFERASE"/>
    <property type="match status" value="1"/>
</dbReference>
<comment type="similarity">
    <text evidence="11 13">Belongs to the EPSP synthase family. MurA subfamily.</text>
</comment>
<dbReference type="RefSeq" id="WP_070176733.1">
    <property type="nucleotide sequence ID" value="NZ_BMJR01000003.1"/>
</dbReference>
<organism evidence="15 16">
    <name type="scientific">Alteromonas lipolytica</name>
    <dbReference type="NCBI Taxonomy" id="1856405"/>
    <lineage>
        <taxon>Bacteria</taxon>
        <taxon>Pseudomonadati</taxon>
        <taxon>Pseudomonadota</taxon>
        <taxon>Gammaproteobacteria</taxon>
        <taxon>Alteromonadales</taxon>
        <taxon>Alteromonadaceae</taxon>
        <taxon>Alteromonas/Salinimonas group</taxon>
        <taxon>Alteromonas</taxon>
    </lineage>
</organism>
<comment type="subcellular location">
    <subcellularLocation>
        <location evidence="1 13">Cytoplasm</location>
    </subcellularLocation>
</comment>
<dbReference type="UniPathway" id="UPA00219"/>
<proteinExistence type="inferred from homology"/>
<dbReference type="GO" id="GO:0071555">
    <property type="term" value="P:cell wall organization"/>
    <property type="evidence" value="ECO:0007669"/>
    <property type="project" value="UniProtKB-KW"/>
</dbReference>
<dbReference type="SUPFAM" id="SSF55205">
    <property type="entry name" value="EPT/RTPC-like"/>
    <property type="match status" value="1"/>
</dbReference>